<dbReference type="SUPFAM" id="SSF56219">
    <property type="entry name" value="DNase I-like"/>
    <property type="match status" value="1"/>
</dbReference>
<feature type="chain" id="PRO_5042247285" description="Deoxyribonuclease" evidence="7">
    <location>
        <begin position="20"/>
        <end position="263"/>
    </location>
</feature>
<evidence type="ECO:0000256" key="6">
    <source>
        <dbReference type="PIRSR" id="PIRSR000988-1"/>
    </source>
</evidence>
<evidence type="ECO:0000256" key="1">
    <source>
        <dbReference type="ARBA" id="ARBA00007359"/>
    </source>
</evidence>
<evidence type="ECO:0000256" key="7">
    <source>
        <dbReference type="SAM" id="SignalP"/>
    </source>
</evidence>
<dbReference type="GO" id="GO:0006308">
    <property type="term" value="P:DNA catabolic process"/>
    <property type="evidence" value="ECO:0007669"/>
    <property type="project" value="InterPro"/>
</dbReference>
<dbReference type="InterPro" id="IPR016202">
    <property type="entry name" value="DNase_I"/>
</dbReference>
<reference evidence="9" key="1">
    <citation type="submission" date="2023-04" db="EMBL/GenBank/DDBJ databases">
        <title>Chromosome-level genome of Chaenocephalus aceratus.</title>
        <authorList>
            <person name="Park H."/>
        </authorList>
    </citation>
    <scope>NUCLEOTIDE SEQUENCE</scope>
    <source>
        <strain evidence="9">DE</strain>
        <tissue evidence="9">Muscle</tissue>
    </source>
</reference>
<organism evidence="9 10">
    <name type="scientific">Dissostichus eleginoides</name>
    <name type="common">Patagonian toothfish</name>
    <name type="synonym">Dissostichus amissus</name>
    <dbReference type="NCBI Taxonomy" id="100907"/>
    <lineage>
        <taxon>Eukaryota</taxon>
        <taxon>Metazoa</taxon>
        <taxon>Chordata</taxon>
        <taxon>Craniata</taxon>
        <taxon>Vertebrata</taxon>
        <taxon>Euteleostomi</taxon>
        <taxon>Actinopterygii</taxon>
        <taxon>Neopterygii</taxon>
        <taxon>Teleostei</taxon>
        <taxon>Neoteleostei</taxon>
        <taxon>Acanthomorphata</taxon>
        <taxon>Eupercaria</taxon>
        <taxon>Perciformes</taxon>
        <taxon>Notothenioidei</taxon>
        <taxon>Nototheniidae</taxon>
        <taxon>Dissostichus</taxon>
    </lineage>
</organism>
<evidence type="ECO:0000256" key="4">
    <source>
        <dbReference type="ARBA" id="ARBA00022801"/>
    </source>
</evidence>
<dbReference type="GO" id="GO:0005634">
    <property type="term" value="C:nucleus"/>
    <property type="evidence" value="ECO:0007669"/>
    <property type="project" value="TreeGrafter"/>
</dbReference>
<evidence type="ECO:0000256" key="3">
    <source>
        <dbReference type="ARBA" id="ARBA00022759"/>
    </source>
</evidence>
<name>A0AAD9EUB1_DISEL</name>
<evidence type="ECO:0000313" key="10">
    <source>
        <dbReference type="Proteomes" id="UP001228049"/>
    </source>
</evidence>
<evidence type="ECO:0000313" key="9">
    <source>
        <dbReference type="EMBL" id="KAK1877837.1"/>
    </source>
</evidence>
<feature type="active site" evidence="6">
    <location>
        <position position="96"/>
    </location>
</feature>
<protein>
    <recommendedName>
        <fullName evidence="5">Deoxyribonuclease</fullName>
    </recommendedName>
</protein>
<dbReference type="PANTHER" id="PTHR11371:SF29">
    <property type="entry name" value="DEOXYRIBONUCLEASE-1-LIKE 2"/>
    <property type="match status" value="1"/>
</dbReference>
<dbReference type="Pfam" id="PF03372">
    <property type="entry name" value="Exo_endo_phos"/>
    <property type="match status" value="1"/>
</dbReference>
<evidence type="ECO:0000256" key="2">
    <source>
        <dbReference type="ARBA" id="ARBA00022722"/>
    </source>
</evidence>
<feature type="active site" evidence="6">
    <location>
        <position position="138"/>
    </location>
</feature>
<dbReference type="PIRSF" id="PIRSF000988">
    <property type="entry name" value="DNase_I_euk"/>
    <property type="match status" value="1"/>
</dbReference>
<dbReference type="GO" id="GO:0003677">
    <property type="term" value="F:DNA binding"/>
    <property type="evidence" value="ECO:0007669"/>
    <property type="project" value="TreeGrafter"/>
</dbReference>
<proteinExistence type="inferred from homology"/>
<keyword evidence="4 5" id="KW-0378">Hydrolase</keyword>
<keyword evidence="7" id="KW-0732">Signal</keyword>
<comment type="similarity">
    <text evidence="1 5">Belongs to the DNase I family.</text>
</comment>
<dbReference type="Gene3D" id="3.60.10.10">
    <property type="entry name" value="Endonuclease/exonuclease/phosphatase"/>
    <property type="match status" value="1"/>
</dbReference>
<feature type="domain" description="Endonuclease/exonuclease/phosphatase" evidence="8">
    <location>
        <begin position="24"/>
        <end position="255"/>
    </location>
</feature>
<keyword evidence="3 5" id="KW-0255">Endonuclease</keyword>
<feature type="signal peptide" evidence="7">
    <location>
        <begin position="1"/>
        <end position="19"/>
    </location>
</feature>
<dbReference type="CDD" id="cd10282">
    <property type="entry name" value="DNase1"/>
    <property type="match status" value="1"/>
</dbReference>
<keyword evidence="10" id="KW-1185">Reference proteome</keyword>
<comment type="caution">
    <text evidence="9">The sequence shown here is derived from an EMBL/GenBank/DDBJ whole genome shotgun (WGS) entry which is preliminary data.</text>
</comment>
<dbReference type="SMART" id="SM00476">
    <property type="entry name" value="DNaseIc"/>
    <property type="match status" value="1"/>
</dbReference>
<sequence>MRLLRALGLFLALLHVTSCLLIGAFNIQKFGDKKSSNKDVMDIINQVVHEYDIILIQEVLDKEGTVTQRLMSLVNSGTTQFSYISSVPLGPTVYKERYLYLYNFLYNNVMKNFNREPFVVKFHSPYTAVKDFVLIPQHTCPNAAVKEIDALYDVAIYALSRWSTKNIMLLGDFNAGSKYVPKKRWQEIRLFTDKNFHWLITDNVDTTVSGSKQAYDRIVVTTDMNRGVLAGSAVVFNFKNKYGLTQDKTKDVSDHFPVQVQLS</sequence>
<evidence type="ECO:0000259" key="8">
    <source>
        <dbReference type="Pfam" id="PF03372"/>
    </source>
</evidence>
<dbReference type="Proteomes" id="UP001228049">
    <property type="component" value="Unassembled WGS sequence"/>
</dbReference>
<dbReference type="PRINTS" id="PR00130">
    <property type="entry name" value="DNASEI"/>
</dbReference>
<keyword evidence="2 5" id="KW-0540">Nuclease</keyword>
<evidence type="ECO:0000256" key="5">
    <source>
        <dbReference type="PIRNR" id="PIRNR000988"/>
    </source>
</evidence>
<dbReference type="AlphaFoldDB" id="A0AAD9EUB1"/>
<gene>
    <name evidence="9" type="ORF">KUDE01_003145</name>
</gene>
<dbReference type="EMBL" id="JASDAP010000027">
    <property type="protein sequence ID" value="KAK1877837.1"/>
    <property type="molecule type" value="Genomic_DNA"/>
</dbReference>
<dbReference type="PANTHER" id="PTHR11371">
    <property type="entry name" value="DEOXYRIBONUCLEASE"/>
    <property type="match status" value="1"/>
</dbReference>
<accession>A0AAD9EUB1</accession>
<dbReference type="InterPro" id="IPR005135">
    <property type="entry name" value="Endo/exonuclease/phosphatase"/>
</dbReference>
<dbReference type="InterPro" id="IPR036691">
    <property type="entry name" value="Endo/exonu/phosph_ase_sf"/>
</dbReference>
<dbReference type="GO" id="GO:0004530">
    <property type="term" value="F:deoxyribonuclease I activity"/>
    <property type="evidence" value="ECO:0007669"/>
    <property type="project" value="TreeGrafter"/>
</dbReference>